<evidence type="ECO:0000256" key="1">
    <source>
        <dbReference type="SAM" id="MobiDB-lite"/>
    </source>
</evidence>
<name>A0A841CL24_9PSEU</name>
<keyword evidence="4" id="KW-1185">Reference proteome</keyword>
<reference evidence="3 4" key="1">
    <citation type="submission" date="2020-08" db="EMBL/GenBank/DDBJ databases">
        <title>Genomic Encyclopedia of Type Strains, Phase III (KMG-III): the genomes of soil and plant-associated and newly described type strains.</title>
        <authorList>
            <person name="Whitman W."/>
        </authorList>
    </citation>
    <scope>NUCLEOTIDE SEQUENCE [LARGE SCALE GENOMIC DNA]</scope>
    <source>
        <strain evidence="3 4">CECT 8640</strain>
    </source>
</reference>
<evidence type="ECO:0000313" key="4">
    <source>
        <dbReference type="Proteomes" id="UP000547510"/>
    </source>
</evidence>
<accession>A0A841CL24</accession>
<dbReference type="EMBL" id="JACHJN010000005">
    <property type="protein sequence ID" value="MBB5956797.1"/>
    <property type="molecule type" value="Genomic_DNA"/>
</dbReference>
<feature type="domain" description="Effector-associated" evidence="2">
    <location>
        <begin position="255"/>
        <end position="332"/>
    </location>
</feature>
<organism evidence="3 4">
    <name type="scientific">Saccharothrix tamanrassetensis</name>
    <dbReference type="NCBI Taxonomy" id="1051531"/>
    <lineage>
        <taxon>Bacteria</taxon>
        <taxon>Bacillati</taxon>
        <taxon>Actinomycetota</taxon>
        <taxon>Actinomycetes</taxon>
        <taxon>Pseudonocardiales</taxon>
        <taxon>Pseudonocardiaceae</taxon>
        <taxon>Saccharothrix</taxon>
    </lineage>
</organism>
<dbReference type="Proteomes" id="UP000547510">
    <property type="component" value="Unassembled WGS sequence"/>
</dbReference>
<dbReference type="InterPro" id="IPR045431">
    <property type="entry name" value="EAD2"/>
</dbReference>
<protein>
    <recommendedName>
        <fullName evidence="2">Effector-associated domain-containing protein</fullName>
    </recommendedName>
</protein>
<evidence type="ECO:0000313" key="3">
    <source>
        <dbReference type="EMBL" id="MBB5956797.1"/>
    </source>
</evidence>
<dbReference type="RefSeq" id="WP_184691598.1">
    <property type="nucleotide sequence ID" value="NZ_JACHJN010000005.1"/>
</dbReference>
<dbReference type="Pfam" id="PF19956">
    <property type="entry name" value="EAD2"/>
    <property type="match status" value="1"/>
</dbReference>
<feature type="compositionally biased region" description="Basic and acidic residues" evidence="1">
    <location>
        <begin position="120"/>
        <end position="155"/>
    </location>
</feature>
<evidence type="ECO:0000259" key="2">
    <source>
        <dbReference type="Pfam" id="PF19956"/>
    </source>
</evidence>
<gene>
    <name evidence="3" type="ORF">FHS29_003390</name>
</gene>
<comment type="caution">
    <text evidence="3">The sequence shown here is derived from an EMBL/GenBank/DDBJ whole genome shotgun (WGS) entry which is preliminary data.</text>
</comment>
<sequence length="344" mass="37183">MSPGRLQPRRGVLGVDIERFGDPALTNGLRRERRAGMYGVLRESLAETGVDWSSCVAEDTAAGALVLLPVGVSGSSLVGGFPALVDAAVQRHNAAATLEARLRLRCVLHEGPVYGGPSRDGVERRRVPHADAGREGRLRAEGVQRNTPEHEADRSDCAKAVTRRLLASPELRTAHRRSDLPITFMVSESCHRTQDDHRTRDKPAVHYREVRMSLVGVGERAWITAAAPTGRLGPAEPVPRTPAVPGLAGLGELIEALEALPSLRDADTRGTVLDLLPAAVAGAVPQNARTRSYILGLILTCADYQDGLGELYRALMELEGETVSMRRVRAALGHRTGRNLDYMK</sequence>
<dbReference type="AlphaFoldDB" id="A0A841CL24"/>
<proteinExistence type="predicted"/>
<feature type="region of interest" description="Disordered" evidence="1">
    <location>
        <begin position="117"/>
        <end position="155"/>
    </location>
</feature>